<name>A0A7V1I459_DESA2</name>
<proteinExistence type="predicted"/>
<evidence type="ECO:0000313" key="1">
    <source>
        <dbReference type="EMBL" id="AMM42110.1"/>
    </source>
</evidence>
<reference evidence="2" key="2">
    <citation type="journal article" date="2020" name="mSystems">
        <title>Genome- and Community-Level Interaction Insights into Carbon Utilization and Element Cycling Functions of Hydrothermarchaeota in Hydrothermal Sediment.</title>
        <authorList>
            <person name="Zhou Z."/>
            <person name="Liu Y."/>
            <person name="Xu W."/>
            <person name="Pan J."/>
            <person name="Luo Z.H."/>
            <person name="Li M."/>
        </authorList>
    </citation>
    <scope>NUCLEOTIDE SEQUENCE [LARGE SCALE GENOMIC DNA]</scope>
    <source>
        <strain evidence="2">HyVt-45</strain>
    </source>
</reference>
<keyword evidence="3" id="KW-1185">Reference proteome</keyword>
<dbReference type="EMBL" id="DRKW01000159">
    <property type="protein sequence ID" value="HEB74129.1"/>
    <property type="molecule type" value="Genomic_DNA"/>
</dbReference>
<evidence type="ECO:0000313" key="3">
    <source>
        <dbReference type="Proteomes" id="UP000070560"/>
    </source>
</evidence>
<dbReference type="AlphaFoldDB" id="A0A7V1I459"/>
<dbReference type="Proteomes" id="UP000886268">
    <property type="component" value="Unassembled WGS sequence"/>
</dbReference>
<sequence length="65" mass="7682">MGKLKEFREKIDNLFMAITYAEAGCVDMARELLKKEQKSIYKRLIPHPVSQKKLLFESAKRKVKR</sequence>
<protein>
    <submittedName>
        <fullName evidence="2">Uncharacterized protein</fullName>
    </submittedName>
</protein>
<gene>
    <name evidence="2" type="ORF">ENJ03_02790</name>
    <name evidence="1" type="ORF">HS1_002328</name>
</gene>
<dbReference type="KEGG" id="daw:HS1_002328"/>
<organism evidence="2">
    <name type="scientific">Desulfofervidus auxilii</name>
    <dbReference type="NCBI Taxonomy" id="1621989"/>
    <lineage>
        <taxon>Bacteria</taxon>
        <taxon>Pseudomonadati</taxon>
        <taxon>Thermodesulfobacteriota</taxon>
        <taxon>Candidatus Desulfofervidia</taxon>
        <taxon>Candidatus Desulfofervidales</taxon>
        <taxon>Candidatus Desulfofervidaceae</taxon>
        <taxon>Candidatus Desulfofervidus</taxon>
    </lineage>
</organism>
<dbReference type="EMBL" id="CP013015">
    <property type="protein sequence ID" value="AMM42110.1"/>
    <property type="molecule type" value="Genomic_DNA"/>
</dbReference>
<evidence type="ECO:0000313" key="2">
    <source>
        <dbReference type="EMBL" id="HEB74129.1"/>
    </source>
</evidence>
<dbReference type="Proteomes" id="UP000070560">
    <property type="component" value="Chromosome"/>
</dbReference>
<reference evidence="1 3" key="1">
    <citation type="submission" date="2015-10" db="EMBL/GenBank/DDBJ databases">
        <title>Candidatus Desulfofervidus auxilii, a hydrogenotrophic sulfate-reducing bacterium involved in the thermophilic anaerobic oxidation of methane.</title>
        <authorList>
            <person name="Krukenberg V."/>
            <person name="Richter M."/>
            <person name="Wegener G."/>
        </authorList>
    </citation>
    <scope>NUCLEOTIDE SEQUENCE [LARGE SCALE GENOMIC DNA]</scope>
    <source>
        <strain evidence="1 3">HS1</strain>
    </source>
</reference>
<dbReference type="RefSeq" id="WP_066065720.1">
    <property type="nucleotide sequence ID" value="NZ_CP013015.1"/>
</dbReference>
<accession>A0A7V1I459</accession>